<dbReference type="AlphaFoldDB" id="A0AAD0PWC7"/>
<gene>
    <name evidence="1" type="ORF">PLA107_032660</name>
</gene>
<protein>
    <submittedName>
        <fullName evidence="1">Uncharacterized protein</fullName>
    </submittedName>
</protein>
<geneLocation type="plasmid" evidence="2">
    <name>pmppla107</name>
</geneLocation>
<organism evidence="1 2">
    <name type="scientific">Pseudomonas amygdali pv. lachrymans str. M301315</name>
    <dbReference type="NCBI Taxonomy" id="629260"/>
    <lineage>
        <taxon>Bacteria</taxon>
        <taxon>Pseudomonadati</taxon>
        <taxon>Pseudomonadota</taxon>
        <taxon>Gammaproteobacteria</taxon>
        <taxon>Pseudomonadales</taxon>
        <taxon>Pseudomonadaceae</taxon>
        <taxon>Pseudomonas</taxon>
        <taxon>Pseudomonas amygdali</taxon>
    </lineage>
</organism>
<accession>A0AAD0PWC7</accession>
<evidence type="ECO:0000313" key="2">
    <source>
        <dbReference type="Proteomes" id="UP000006426"/>
    </source>
</evidence>
<dbReference type="Proteomes" id="UP000006426">
    <property type="component" value="Plasmid pmppla107"/>
</dbReference>
<dbReference type="EMBL" id="CP031226">
    <property type="protein sequence ID" value="AXH59980.1"/>
    <property type="molecule type" value="Genomic_DNA"/>
</dbReference>
<reference evidence="1 2" key="1">
    <citation type="journal article" date="2011" name="PLoS Pathog.">
        <title>Dynamic evolution of pathogenicity revealed by sequencing and comparative genomics of 19 Pseudomonas syringae isolates.</title>
        <authorList>
            <person name="Baltrus D.A."/>
            <person name="Nishimura M.T."/>
            <person name="Romanchuk A."/>
            <person name="Chang J.H."/>
            <person name="Mukhtar M.S."/>
            <person name="Cherkis K."/>
            <person name="Roach J."/>
            <person name="Grant S.R."/>
            <person name="Jones C.D."/>
            <person name="Dangl J.L."/>
        </authorList>
    </citation>
    <scope>NUCLEOTIDE SEQUENCE [LARGE SCALE GENOMIC DNA]</scope>
    <source>
        <strain evidence="1 2">M301315</strain>
    </source>
</reference>
<proteinExistence type="predicted"/>
<dbReference type="GeneID" id="39474364"/>
<evidence type="ECO:0000313" key="1">
    <source>
        <dbReference type="EMBL" id="AXH59980.1"/>
    </source>
</evidence>
<keyword evidence="1" id="KW-0614">Plasmid</keyword>
<name>A0AAD0PWC7_PSEAV</name>
<dbReference type="RefSeq" id="WP_005741697.1">
    <property type="nucleotide sequence ID" value="NZ_CP031226.1"/>
</dbReference>
<sequence length="399" mass="45747">MKYLQPEQKISREMEQFLLELGDEIMPLPPVTGEEKNWNCVPVKKFERYLPYLESMLNDAYSVGREEYDLTADLLWGWISTNTYHMIDPEIWIRRAAQVSYPPLGFFLKNIRYFSNGDAFRYTKGALNCDPSQIKINAEKITANALRWHRYGAAQEALDAWRLATFNNQNWQRDYAKLVFGSIEDGMDYTSVMPGTGLKSFLEHNQADLLHCINMNRYGLRGLAPANIRYLSALKGGKLDDLLTSYGEYTFLEERNPPEKFYSDLADLGIAITRSQLLSHMQYSSSGSQWFESFRLLMMRGEQIELHDVCVPNLTGTKPKPWGATSVPGPTVTMKQFIELLTELCEKGDSPRAAAIHYIGELVQTDDQMPNRLLDAGLPRDFLEVEVVREKNFMMDLGL</sequence>